<gene>
    <name evidence="1" type="ORF">B296_00040476</name>
</gene>
<organism evidence="1 2">
    <name type="scientific">Ensete ventricosum</name>
    <name type="common">Abyssinian banana</name>
    <name type="synonym">Musa ensete</name>
    <dbReference type="NCBI Taxonomy" id="4639"/>
    <lineage>
        <taxon>Eukaryota</taxon>
        <taxon>Viridiplantae</taxon>
        <taxon>Streptophyta</taxon>
        <taxon>Embryophyta</taxon>
        <taxon>Tracheophyta</taxon>
        <taxon>Spermatophyta</taxon>
        <taxon>Magnoliopsida</taxon>
        <taxon>Liliopsida</taxon>
        <taxon>Zingiberales</taxon>
        <taxon>Musaceae</taxon>
        <taxon>Ensete</taxon>
    </lineage>
</organism>
<name>A0A426Y0V9_ENSVE</name>
<proteinExistence type="predicted"/>
<comment type="caution">
    <text evidence="1">The sequence shown here is derived from an EMBL/GenBank/DDBJ whole genome shotgun (WGS) entry which is preliminary data.</text>
</comment>
<protein>
    <submittedName>
        <fullName evidence="1">Uncharacterized protein</fullName>
    </submittedName>
</protein>
<dbReference type="EMBL" id="AMZH03015896">
    <property type="protein sequence ID" value="RRT45344.1"/>
    <property type="molecule type" value="Genomic_DNA"/>
</dbReference>
<reference evidence="1 2" key="1">
    <citation type="journal article" date="2014" name="Agronomy (Basel)">
        <title>A Draft Genome Sequence for Ensete ventricosum, the Drought-Tolerant Tree Against Hunger.</title>
        <authorList>
            <person name="Harrison J."/>
            <person name="Moore K.A."/>
            <person name="Paszkiewicz K."/>
            <person name="Jones T."/>
            <person name="Grant M."/>
            <person name="Ambacheew D."/>
            <person name="Muzemil S."/>
            <person name="Studholme D.J."/>
        </authorList>
    </citation>
    <scope>NUCLEOTIDE SEQUENCE [LARGE SCALE GENOMIC DNA]</scope>
</reference>
<evidence type="ECO:0000313" key="1">
    <source>
        <dbReference type="EMBL" id="RRT45344.1"/>
    </source>
</evidence>
<evidence type="ECO:0000313" key="2">
    <source>
        <dbReference type="Proteomes" id="UP000287651"/>
    </source>
</evidence>
<accession>A0A426Y0V9</accession>
<feature type="non-terminal residue" evidence="1">
    <location>
        <position position="1"/>
    </location>
</feature>
<dbReference type="Proteomes" id="UP000287651">
    <property type="component" value="Unassembled WGS sequence"/>
</dbReference>
<sequence length="127" mass="14035">TLTLALALIASSLPVRRRQRCALLVAALPSGDTSWASRCHSRRRHFCGCHPSRAGSEHYPYGLTAGKSLPLRAGRRRVLPLWPGRYSYGKVIGKRCPYGLVPGEHRPLRVGDGRAPLLWPWPCMAAL</sequence>
<dbReference type="AlphaFoldDB" id="A0A426Y0V9"/>